<proteinExistence type="predicted"/>
<dbReference type="EMBL" id="QELB01000081">
    <property type="protein sequence ID" value="RKU94766.1"/>
    <property type="molecule type" value="Genomic_DNA"/>
</dbReference>
<dbReference type="InterPro" id="IPR057548">
    <property type="entry name" value="S-AdoMet_lyase-like"/>
</dbReference>
<gene>
    <name evidence="1" type="ORF">DB721_04590</name>
</gene>
<reference evidence="1 2" key="1">
    <citation type="submission" date="2018-04" db="EMBL/GenBank/DDBJ databases">
        <title>Complete genome sequences of Helicobacter pylori.</title>
        <authorList>
            <person name="Palau M."/>
            <person name="Minana-Galbis D."/>
        </authorList>
    </citation>
    <scope>NUCLEOTIDE SEQUENCE [LARGE SCALE GENOMIC DNA]</scope>
    <source>
        <strain evidence="1 2">B518</strain>
    </source>
</reference>
<protein>
    <submittedName>
        <fullName evidence="1">Uncharacterized protein</fullName>
    </submittedName>
</protein>
<name>A0A7Z6STX3_HELPX</name>
<dbReference type="AlphaFoldDB" id="A0A7Z6STX3"/>
<dbReference type="Pfam" id="PF23780">
    <property type="entry name" value="S-AdoMet_lyase"/>
    <property type="match status" value="1"/>
</dbReference>
<evidence type="ECO:0000313" key="2">
    <source>
        <dbReference type="Proteomes" id="UP000272192"/>
    </source>
</evidence>
<comment type="caution">
    <text evidence="1">The sequence shown here is derived from an EMBL/GenBank/DDBJ whole genome shotgun (WGS) entry which is preliminary data.</text>
</comment>
<accession>A0A7Z6STX3</accession>
<dbReference type="Proteomes" id="UP000272192">
    <property type="component" value="Unassembled WGS sequence"/>
</dbReference>
<evidence type="ECO:0000313" key="1">
    <source>
        <dbReference type="EMBL" id="RKU94766.1"/>
    </source>
</evidence>
<sequence length="115" mass="13211">MKRTQQLKSLLRALYPEVGFTTIQGSYQEKASGVPSNEVSFFVYTLKDHRFDLRIELIKLGNKFEQDSIAWCPEMLEKGGKVYARLSLICTTPNPNGVETYDFYGKIHKNCKFGH</sequence>
<organism evidence="1 2">
    <name type="scientific">Helicobacter pylori</name>
    <name type="common">Campylobacter pylori</name>
    <dbReference type="NCBI Taxonomy" id="210"/>
    <lineage>
        <taxon>Bacteria</taxon>
        <taxon>Pseudomonadati</taxon>
        <taxon>Campylobacterota</taxon>
        <taxon>Epsilonproteobacteria</taxon>
        <taxon>Campylobacterales</taxon>
        <taxon>Helicobacteraceae</taxon>
        <taxon>Helicobacter</taxon>
    </lineage>
</organism>